<name>A0A915NZ21_9BILA</name>
<keyword evidence="2" id="KW-1185">Reference proteome</keyword>
<protein>
    <submittedName>
        <fullName evidence="3">Uncharacterized protein</fullName>
    </submittedName>
</protein>
<proteinExistence type="predicted"/>
<feature type="compositionally biased region" description="Low complexity" evidence="1">
    <location>
        <begin position="255"/>
        <end position="266"/>
    </location>
</feature>
<accession>A0A915NZ21</accession>
<evidence type="ECO:0000313" key="2">
    <source>
        <dbReference type="Proteomes" id="UP000887560"/>
    </source>
</evidence>
<organism evidence="2 3">
    <name type="scientific">Meloidogyne floridensis</name>
    <dbReference type="NCBI Taxonomy" id="298350"/>
    <lineage>
        <taxon>Eukaryota</taxon>
        <taxon>Metazoa</taxon>
        <taxon>Ecdysozoa</taxon>
        <taxon>Nematoda</taxon>
        <taxon>Chromadorea</taxon>
        <taxon>Rhabditida</taxon>
        <taxon>Tylenchina</taxon>
        <taxon>Tylenchomorpha</taxon>
        <taxon>Tylenchoidea</taxon>
        <taxon>Meloidogynidae</taxon>
        <taxon>Meloidogyninae</taxon>
        <taxon>Meloidogyne</taxon>
    </lineage>
</organism>
<evidence type="ECO:0000313" key="3">
    <source>
        <dbReference type="WBParaSite" id="scf7180000422776.g9573"/>
    </source>
</evidence>
<dbReference type="WBParaSite" id="scf7180000422776.g9573">
    <property type="protein sequence ID" value="scf7180000422776.g9573"/>
    <property type="gene ID" value="scf7180000422776.g9573"/>
</dbReference>
<feature type="region of interest" description="Disordered" evidence="1">
    <location>
        <begin position="26"/>
        <end position="202"/>
    </location>
</feature>
<feature type="compositionally biased region" description="Low complexity" evidence="1">
    <location>
        <begin position="152"/>
        <end position="169"/>
    </location>
</feature>
<sequence>FILSKLPSGQAKEKFLDELIDFQNSPIKNNERRKSKNFREEGSRQIEANRHLNSVVTVEDGIPSSGLKIPPERRKELIRMSGGAGGEESDEDITESISEQPQKKDSKKPSVTINEPPQKSKGEASSSSSSPLQKRMATSIKMSPPTPPPLASPSQTFQQKQQKYFSSSFNDEKQNLIAYGIRPSKNSKRLYESRYEDPKGLRGTTLTELKQTSIRMKGSPSPKREKLFFKEEINEEEANSKTPKMVQVGRRKKSTTSPNNNENSTKNNEEVSFDFLKNLLINLVS</sequence>
<feature type="compositionally biased region" description="Basic and acidic residues" evidence="1">
    <location>
        <begin position="29"/>
        <end position="50"/>
    </location>
</feature>
<evidence type="ECO:0000256" key="1">
    <source>
        <dbReference type="SAM" id="MobiDB-lite"/>
    </source>
</evidence>
<feature type="region of interest" description="Disordered" evidence="1">
    <location>
        <begin position="232"/>
        <end position="271"/>
    </location>
</feature>
<dbReference type="AlphaFoldDB" id="A0A915NZ21"/>
<feature type="compositionally biased region" description="Basic and acidic residues" evidence="1">
    <location>
        <begin position="189"/>
        <end position="200"/>
    </location>
</feature>
<reference evidence="3" key="1">
    <citation type="submission" date="2022-11" db="UniProtKB">
        <authorList>
            <consortium name="WormBaseParasite"/>
        </authorList>
    </citation>
    <scope>IDENTIFICATION</scope>
</reference>
<dbReference type="Proteomes" id="UP000887560">
    <property type="component" value="Unplaced"/>
</dbReference>